<feature type="compositionally biased region" description="Polar residues" evidence="2">
    <location>
        <begin position="428"/>
        <end position="466"/>
    </location>
</feature>
<feature type="region of interest" description="Disordered" evidence="2">
    <location>
        <begin position="415"/>
        <end position="466"/>
    </location>
</feature>
<evidence type="ECO:0000256" key="1">
    <source>
        <dbReference type="ARBA" id="ARBA00022729"/>
    </source>
</evidence>
<dbReference type="InterPro" id="IPR049712">
    <property type="entry name" value="Poly_export"/>
</dbReference>
<feature type="region of interest" description="Disordered" evidence="2">
    <location>
        <begin position="540"/>
        <end position="591"/>
    </location>
</feature>
<feature type="domain" description="Soluble ligand binding" evidence="4">
    <location>
        <begin position="720"/>
        <end position="758"/>
    </location>
</feature>
<evidence type="ECO:0000256" key="2">
    <source>
        <dbReference type="SAM" id="MobiDB-lite"/>
    </source>
</evidence>
<dbReference type="PANTHER" id="PTHR33619:SF3">
    <property type="entry name" value="POLYSACCHARIDE EXPORT PROTEIN GFCE-RELATED"/>
    <property type="match status" value="1"/>
</dbReference>
<feature type="domain" description="Polysaccharide export protein N-terminal" evidence="3">
    <location>
        <begin position="639"/>
        <end position="713"/>
    </location>
</feature>
<dbReference type="Pfam" id="PF14907">
    <property type="entry name" value="NTP_transf_5"/>
    <property type="match status" value="1"/>
</dbReference>
<dbReference type="Gene3D" id="3.30.1950.10">
    <property type="entry name" value="wza like domain"/>
    <property type="match status" value="1"/>
</dbReference>
<name>A0A1G7KK88_9BACT</name>
<protein>
    <submittedName>
        <fullName evidence="5">Protein involved in polysaccharide export, contains SLBB domain of the beta-grasp fold</fullName>
    </submittedName>
</protein>
<feature type="domain" description="Soluble ligand binding" evidence="4">
    <location>
        <begin position="984"/>
        <end position="1024"/>
    </location>
</feature>
<dbReference type="Pfam" id="PF02563">
    <property type="entry name" value="Poly_export"/>
    <property type="match status" value="1"/>
</dbReference>
<proteinExistence type="predicted"/>
<evidence type="ECO:0000259" key="3">
    <source>
        <dbReference type="Pfam" id="PF02563"/>
    </source>
</evidence>
<keyword evidence="6" id="KW-1185">Reference proteome</keyword>
<keyword evidence="1" id="KW-0732">Signal</keyword>
<feature type="compositionally biased region" description="Basic and acidic residues" evidence="2">
    <location>
        <begin position="572"/>
        <end position="585"/>
    </location>
</feature>
<evidence type="ECO:0000259" key="4">
    <source>
        <dbReference type="Pfam" id="PF10531"/>
    </source>
</evidence>
<dbReference type="GO" id="GO:0015159">
    <property type="term" value="F:polysaccharide transmembrane transporter activity"/>
    <property type="evidence" value="ECO:0007669"/>
    <property type="project" value="InterPro"/>
</dbReference>
<evidence type="ECO:0000313" key="6">
    <source>
        <dbReference type="Proteomes" id="UP000182427"/>
    </source>
</evidence>
<dbReference type="EMBL" id="LT629690">
    <property type="protein sequence ID" value="SDF37565.1"/>
    <property type="molecule type" value="Genomic_DNA"/>
</dbReference>
<sequence>MLNAICDPAKNMGTLLTWEPRRWKQHLRWLDVGGIALSLHDAMAQQGAETFLPAEIQSRWQRNLRDNVQRMKELATESCAIHSAFQRGHVCYATLKGFSLVPLSVPRMELRSQIDLDFLVAEDDILQAKQLLEVRGYHLRAVSGRSWEFKANESAVLGWRDQYQPIAARIVELHVEARDAAHPLLPRIRWERFQDVDMPVLHPADLYLGQGLHLFKHIHSEFFRVAHLLEFRRHTVAREHERNFFDDVRHAADDHPRAVQGLAVAIAVAESATGSFAPNALRSWTTDQMSSGVRRWVQEYGARAAAATFPGSKNYLLLQRELEAASVTSRRTVRQSLLPRALPPVIIAPREQEPLRETYLRYRLQIWFLFFRARFHLVEGLHYLYESWRWNRGSSFLLAIALLMFCGSARGQQQQQRDESPLLYGPPSATQDVQTTNPSSQPRLTTDIPTGSQYPPDTTALTSRDSSSSATAIISFLQSTPDALIEVKQLMSDFAGQQGQPISPDSITDEQLYSRIATNADFRRNVGTFLQTRGFTVDTIEESEDTSVPPSRQSELSSREIPNRTVQRPVPLKKDTPEPSKEPRVLNRPTPYNLRSLHDLYTQVTDSNGPLKRFGSDVFLRRDLATARAMGAPATASLPADDNYVLGPGDSVSIQMWGSITQTLTRTVDRDGNLGLQDAGQAHVAGMSLRQAQETVANLMRPQFRDVRVSLSLGKLRSVRVYVVGDVQRPGAYELSAQSTVISALYAAGGPTAVGSLRVLRHYRGTLLLGEIDLYDFLLHGTQSEDRLQSGDTLLVPPAGPQVAVSGAVKRPAIYELKGKTTLSSLLEDAGSATVTAELSHLTVERVRANMQRETIDLALNEGSSSDQTRAAIEHFLVQDGDAVHVIPIEAYSQRVVYREGHVLHPGRVAWHDGMRLHDVLPSYRDMLPEPADRGEIIRLVPPDLHVETIEFNVADAMIGNDNPALQPLDTIRVQGRYDADAPKVSIDGEVLRPGTYPFSQGMTAAQLVRMAGGFTRGALLTSADLSSYTMVGATRVQDEQTSLRIGDAVLRNDAGADVSLKPGDTLNVHRLTGWDDIGASIELVGEVAHPGSYGFRQGERLSSILRRAGGFLETSYSDGAVMTRPDVQVLEEKSRQELIRQIETSASAARTSSNVTPADGAAQLQLVQAQQDQILANLKSQPATGRLVLHISNNISEWENTPADIEVRKGDKLMIPKRPGFVLISGQVYNSSAIAFAPGKSAGWYLHRAGGTTQVANTKEIFVIRANGSVVGRNSGGGLFHDGVLETKLNPGDVVVVPQKIIGASLFWRNLLTVAQITSSIAITAAVAGVL</sequence>
<reference evidence="5 6" key="1">
    <citation type="submission" date="2016-10" db="EMBL/GenBank/DDBJ databases">
        <authorList>
            <person name="de Groot N.N."/>
        </authorList>
    </citation>
    <scope>NUCLEOTIDE SEQUENCE [LARGE SCALE GENOMIC DNA]</scope>
    <source>
        <strain evidence="5 6">GAS232</strain>
    </source>
</reference>
<dbReference type="PANTHER" id="PTHR33619">
    <property type="entry name" value="POLYSACCHARIDE EXPORT PROTEIN GFCE-RELATED"/>
    <property type="match status" value="1"/>
</dbReference>
<dbReference type="Pfam" id="PF10531">
    <property type="entry name" value="SLBB"/>
    <property type="match status" value="4"/>
</dbReference>
<gene>
    <name evidence="5" type="ORF">SAMN05444167_2216</name>
</gene>
<organism evidence="5 6">
    <name type="scientific">Terriglobus roseus</name>
    <dbReference type="NCBI Taxonomy" id="392734"/>
    <lineage>
        <taxon>Bacteria</taxon>
        <taxon>Pseudomonadati</taxon>
        <taxon>Acidobacteriota</taxon>
        <taxon>Terriglobia</taxon>
        <taxon>Terriglobales</taxon>
        <taxon>Acidobacteriaceae</taxon>
        <taxon>Terriglobus</taxon>
    </lineage>
</organism>
<dbReference type="InterPro" id="IPR003715">
    <property type="entry name" value="Poly_export_N"/>
</dbReference>
<feature type="domain" description="Soluble ligand binding" evidence="4">
    <location>
        <begin position="1084"/>
        <end position="1124"/>
    </location>
</feature>
<evidence type="ECO:0000313" key="5">
    <source>
        <dbReference type="EMBL" id="SDF37565.1"/>
    </source>
</evidence>
<feature type="domain" description="Soluble ligand binding" evidence="4">
    <location>
        <begin position="803"/>
        <end position="849"/>
    </location>
</feature>
<dbReference type="InterPro" id="IPR019554">
    <property type="entry name" value="Soluble_ligand-bd"/>
</dbReference>
<feature type="compositionally biased region" description="Polar residues" evidence="2">
    <location>
        <begin position="546"/>
        <end position="556"/>
    </location>
</feature>
<dbReference type="Proteomes" id="UP000182427">
    <property type="component" value="Chromosome I"/>
</dbReference>
<dbReference type="InterPro" id="IPR039498">
    <property type="entry name" value="NTP_transf_5"/>
</dbReference>
<accession>A0A1G7KK88</accession>
<dbReference type="Gene3D" id="3.10.560.10">
    <property type="entry name" value="Outer membrane lipoprotein wza domain like"/>
    <property type="match status" value="5"/>
</dbReference>